<dbReference type="InterPro" id="IPR011545">
    <property type="entry name" value="DEAD/DEAH_box_helicase_dom"/>
</dbReference>
<dbReference type="Pfam" id="PF00270">
    <property type="entry name" value="DEAD"/>
    <property type="match status" value="1"/>
</dbReference>
<dbReference type="CDD" id="cd17949">
    <property type="entry name" value="DEADc_DDX31"/>
    <property type="match status" value="1"/>
</dbReference>
<protein>
    <recommendedName>
        <fullName evidence="8">ATP-dependent RNA helicase</fullName>
        <ecNumber evidence="8">3.6.4.13</ecNumber>
    </recommendedName>
</protein>
<comment type="function">
    <text evidence="8">RNA helicase.</text>
</comment>
<feature type="region of interest" description="Disordered" evidence="9">
    <location>
        <begin position="17"/>
        <end position="80"/>
    </location>
</feature>
<dbReference type="InterPro" id="IPR027417">
    <property type="entry name" value="P-loop_NTPase"/>
</dbReference>
<comment type="catalytic activity">
    <reaction evidence="8">
        <text>ATP + H2O = ADP + phosphate + H(+)</text>
        <dbReference type="Rhea" id="RHEA:13065"/>
        <dbReference type="ChEBI" id="CHEBI:15377"/>
        <dbReference type="ChEBI" id="CHEBI:15378"/>
        <dbReference type="ChEBI" id="CHEBI:30616"/>
        <dbReference type="ChEBI" id="CHEBI:43474"/>
        <dbReference type="ChEBI" id="CHEBI:456216"/>
        <dbReference type="EC" id="3.6.4.13"/>
    </reaction>
</comment>
<evidence type="ECO:0000259" key="12">
    <source>
        <dbReference type="PROSITE" id="PS51195"/>
    </source>
</evidence>
<dbReference type="InterPro" id="IPR014014">
    <property type="entry name" value="RNA_helicase_DEAD_Q_motif"/>
</dbReference>
<dbReference type="Pfam" id="PF13959">
    <property type="entry name" value="CTE_SPB4"/>
    <property type="match status" value="1"/>
</dbReference>
<dbReference type="GO" id="GO:0016787">
    <property type="term" value="F:hydrolase activity"/>
    <property type="evidence" value="ECO:0007669"/>
    <property type="project" value="UniProtKB-KW"/>
</dbReference>
<dbReference type="PROSITE" id="PS51192">
    <property type="entry name" value="HELICASE_ATP_BIND_1"/>
    <property type="match status" value="1"/>
</dbReference>
<evidence type="ECO:0000256" key="3">
    <source>
        <dbReference type="ARBA" id="ARBA00022806"/>
    </source>
</evidence>
<dbReference type="PROSITE" id="PS00039">
    <property type="entry name" value="DEAD_ATP_HELICASE"/>
    <property type="match status" value="1"/>
</dbReference>
<evidence type="ECO:0000313" key="13">
    <source>
        <dbReference type="EMBL" id="CAL1533039.1"/>
    </source>
</evidence>
<gene>
    <name evidence="13" type="ORF">GSLYS_00007057001</name>
</gene>
<feature type="short sequence motif" description="Q motif" evidence="6">
    <location>
        <begin position="118"/>
        <end position="147"/>
    </location>
</feature>
<dbReference type="SMART" id="SM00490">
    <property type="entry name" value="HELICc"/>
    <property type="match status" value="1"/>
</dbReference>
<keyword evidence="1 7" id="KW-0547">Nucleotide-binding</keyword>
<comment type="caution">
    <text evidence="13">The sequence shown here is derived from an EMBL/GenBank/DDBJ whole genome shotgun (WGS) entry which is preliminary data.</text>
</comment>
<dbReference type="Gene3D" id="3.40.50.300">
    <property type="entry name" value="P-loop containing nucleotide triphosphate hydrolases"/>
    <property type="match status" value="2"/>
</dbReference>
<evidence type="ECO:0000256" key="8">
    <source>
        <dbReference type="RuleBase" id="RU365068"/>
    </source>
</evidence>
<evidence type="ECO:0000256" key="4">
    <source>
        <dbReference type="ARBA" id="ARBA00022840"/>
    </source>
</evidence>
<comment type="similarity">
    <text evidence="7">Belongs to the DEAD box helicase family.</text>
</comment>
<dbReference type="GO" id="GO:0003724">
    <property type="term" value="F:RNA helicase activity"/>
    <property type="evidence" value="ECO:0007669"/>
    <property type="project" value="UniProtKB-EC"/>
</dbReference>
<feature type="domain" description="Helicase ATP-binding" evidence="10">
    <location>
        <begin position="150"/>
        <end position="332"/>
    </location>
</feature>
<feature type="domain" description="Helicase C-terminal" evidence="11">
    <location>
        <begin position="373"/>
        <end position="583"/>
    </location>
</feature>
<feature type="region of interest" description="Disordered" evidence="9">
    <location>
        <begin position="677"/>
        <end position="736"/>
    </location>
</feature>
<evidence type="ECO:0000259" key="11">
    <source>
        <dbReference type="PROSITE" id="PS51194"/>
    </source>
</evidence>
<evidence type="ECO:0000259" key="10">
    <source>
        <dbReference type="PROSITE" id="PS51192"/>
    </source>
</evidence>
<evidence type="ECO:0000256" key="6">
    <source>
        <dbReference type="PROSITE-ProRule" id="PRU00552"/>
    </source>
</evidence>
<keyword evidence="3 7" id="KW-0347">Helicase</keyword>
<dbReference type="SMART" id="SM00487">
    <property type="entry name" value="DEXDc"/>
    <property type="match status" value="1"/>
</dbReference>
<dbReference type="EMBL" id="CAXITT010000132">
    <property type="protein sequence ID" value="CAL1533039.1"/>
    <property type="molecule type" value="Genomic_DNA"/>
</dbReference>
<evidence type="ECO:0000256" key="7">
    <source>
        <dbReference type="RuleBase" id="RU000492"/>
    </source>
</evidence>
<evidence type="ECO:0000313" key="14">
    <source>
        <dbReference type="Proteomes" id="UP001497497"/>
    </source>
</evidence>
<proteinExistence type="inferred from homology"/>
<evidence type="ECO:0000256" key="9">
    <source>
        <dbReference type="SAM" id="MobiDB-lite"/>
    </source>
</evidence>
<dbReference type="AlphaFoldDB" id="A0AAV2HH52"/>
<comment type="domain">
    <text evidence="8">The Q motif is unique to and characteristic of the DEAD box family of RNA helicases and controls ATP binding and hydrolysis.</text>
</comment>
<dbReference type="GO" id="GO:0003723">
    <property type="term" value="F:RNA binding"/>
    <property type="evidence" value="ECO:0007669"/>
    <property type="project" value="UniProtKB-UniRule"/>
</dbReference>
<dbReference type="SUPFAM" id="SSF52540">
    <property type="entry name" value="P-loop containing nucleoside triphosphate hydrolases"/>
    <property type="match status" value="2"/>
</dbReference>
<feature type="compositionally biased region" description="Polar residues" evidence="9">
    <location>
        <begin position="677"/>
        <end position="686"/>
    </location>
</feature>
<accession>A0AAV2HH52</accession>
<name>A0AAV2HH52_LYMST</name>
<dbReference type="SMART" id="SM01178">
    <property type="entry name" value="DUF4217"/>
    <property type="match status" value="1"/>
</dbReference>
<evidence type="ECO:0000256" key="1">
    <source>
        <dbReference type="ARBA" id="ARBA00022741"/>
    </source>
</evidence>
<reference evidence="13 14" key="1">
    <citation type="submission" date="2024-04" db="EMBL/GenBank/DDBJ databases">
        <authorList>
            <consortium name="Genoscope - CEA"/>
            <person name="William W."/>
        </authorList>
    </citation>
    <scope>NUCLEOTIDE SEQUENCE [LARGE SCALE GENOMIC DNA]</scope>
</reference>
<feature type="compositionally biased region" description="Basic residues" evidence="9">
    <location>
        <begin position="726"/>
        <end position="736"/>
    </location>
</feature>
<keyword evidence="4 7" id="KW-0067">ATP-binding</keyword>
<keyword evidence="14" id="KW-1185">Reference proteome</keyword>
<dbReference type="PROSITE" id="PS51194">
    <property type="entry name" value="HELICASE_CTER"/>
    <property type="match status" value="1"/>
</dbReference>
<dbReference type="Pfam" id="PF00271">
    <property type="entry name" value="Helicase_C"/>
    <property type="match status" value="1"/>
</dbReference>
<evidence type="ECO:0000256" key="5">
    <source>
        <dbReference type="ARBA" id="ARBA00022884"/>
    </source>
</evidence>
<evidence type="ECO:0000256" key="2">
    <source>
        <dbReference type="ARBA" id="ARBA00022801"/>
    </source>
</evidence>
<dbReference type="GO" id="GO:0005524">
    <property type="term" value="F:ATP binding"/>
    <property type="evidence" value="ECO:0007669"/>
    <property type="project" value="UniProtKB-UniRule"/>
</dbReference>
<dbReference type="PROSITE" id="PS51195">
    <property type="entry name" value="Q_MOTIF"/>
    <property type="match status" value="1"/>
</dbReference>
<dbReference type="InterPro" id="IPR025313">
    <property type="entry name" value="SPB4-like_CTE"/>
</dbReference>
<dbReference type="InterPro" id="IPR001650">
    <property type="entry name" value="Helicase_C-like"/>
</dbReference>
<organism evidence="13 14">
    <name type="scientific">Lymnaea stagnalis</name>
    <name type="common">Great pond snail</name>
    <name type="synonym">Helix stagnalis</name>
    <dbReference type="NCBI Taxonomy" id="6523"/>
    <lineage>
        <taxon>Eukaryota</taxon>
        <taxon>Metazoa</taxon>
        <taxon>Spiralia</taxon>
        <taxon>Lophotrochozoa</taxon>
        <taxon>Mollusca</taxon>
        <taxon>Gastropoda</taxon>
        <taxon>Heterobranchia</taxon>
        <taxon>Euthyneura</taxon>
        <taxon>Panpulmonata</taxon>
        <taxon>Hygrophila</taxon>
        <taxon>Lymnaeoidea</taxon>
        <taxon>Lymnaeidae</taxon>
        <taxon>Lymnaea</taxon>
    </lineage>
</organism>
<dbReference type="PANTHER" id="PTHR24031">
    <property type="entry name" value="RNA HELICASE"/>
    <property type="match status" value="1"/>
</dbReference>
<keyword evidence="5 8" id="KW-0694">RNA-binding</keyword>
<dbReference type="InterPro" id="IPR014001">
    <property type="entry name" value="Helicase_ATP-bd"/>
</dbReference>
<dbReference type="CDD" id="cd18787">
    <property type="entry name" value="SF2_C_DEAD"/>
    <property type="match status" value="1"/>
</dbReference>
<keyword evidence="2 7" id="KW-0378">Hydrolase</keyword>
<feature type="domain" description="DEAD-box RNA helicase Q" evidence="12">
    <location>
        <begin position="118"/>
        <end position="147"/>
    </location>
</feature>
<dbReference type="Proteomes" id="UP001497497">
    <property type="component" value="Unassembled WGS sequence"/>
</dbReference>
<feature type="compositionally biased region" description="Basic and acidic residues" evidence="9">
    <location>
        <begin position="35"/>
        <end position="60"/>
    </location>
</feature>
<sequence>MDEDFANISLNLVAEDIRESKTNKIHGNRTSRVQQRKDAKNESEKERSNLSFTPKEDSAGRKRKLESDGGESVATDRSTSKKRKSDVVISSLFRKNPEIPVISSSEVDTVTENVFTGDAFKDLPIHPFLASNLEEKQGFTQLTEVQKRSIPILLQRKDALIKSQTGSGKTLAYAVPIVQSLQARKLKVRRDDGPYALVIVPTRELALQSYDTFQKLLKPFIWIVPGCLMGGEKRKAEKSRLRKGVNILVATPGRLMDHIKMTSVLHLARIQWLVIDEADRLLELGYERDISQIMNALKSQCPDPPQTVLLSATLSEGVERLSSITLNDPEHISVSDGNDIREQKSAHSVPHVTSPPGHVLEEKNDNNFAVPSQLKQFFIITPCKLRLVSLAAMVLWKCKYSKPASKVIVFISTQDSVHFHCKLFSEVLGKSRNIKEALKKLAFGEEEEEDVDVGDSDDDERYGNIRQPKKEEVKFYQLYGDMPQKERQKTFSDFTATTSGVLFCTDVAARGLDLPNVDWIIQFTSPGATVDYIHRVGRTARAGTKGHSLLFLMPSEAGYIQELNKHKISLTQMELSTVLQPLLANISDLPQPDDLNSKHQTPRTHEEAATFLQDRFEECILNDKEMHSLAGKGFQSFIRGYATYSKEAKEIFKVSDLHLGHVAKSFALREAPTNVHNVTAKSGSGQRKNKKDVRPSKRPLSFKQATLSEYSAGFQSNNKKIMAKPGGKRKPKTRKR</sequence>
<dbReference type="InterPro" id="IPR000629">
    <property type="entry name" value="RNA-helicase_DEAD-box_CS"/>
</dbReference>
<dbReference type="EC" id="3.6.4.13" evidence="8"/>
<feature type="compositionally biased region" description="Polar residues" evidence="9">
    <location>
        <begin position="703"/>
        <end position="719"/>
    </location>
</feature>